<dbReference type="OrthoDB" id="10249433at2759"/>
<evidence type="ECO:0000313" key="2">
    <source>
        <dbReference type="EMBL" id="KAF2139825.1"/>
    </source>
</evidence>
<keyword evidence="1" id="KW-0812">Transmembrane</keyword>
<feature type="transmembrane region" description="Helical" evidence="1">
    <location>
        <begin position="12"/>
        <end position="30"/>
    </location>
</feature>
<dbReference type="PANTHER" id="PTHR12277">
    <property type="entry name" value="ALPHA/BETA HYDROLASE DOMAIN-CONTAINING PROTEIN"/>
    <property type="match status" value="1"/>
</dbReference>
<proteinExistence type="predicted"/>
<reference evidence="2" key="1">
    <citation type="journal article" date="2020" name="Stud. Mycol.">
        <title>101 Dothideomycetes genomes: a test case for predicting lifestyles and emergence of pathogens.</title>
        <authorList>
            <person name="Haridas S."/>
            <person name="Albert R."/>
            <person name="Binder M."/>
            <person name="Bloem J."/>
            <person name="Labutti K."/>
            <person name="Salamov A."/>
            <person name="Andreopoulos B."/>
            <person name="Baker S."/>
            <person name="Barry K."/>
            <person name="Bills G."/>
            <person name="Bluhm B."/>
            <person name="Cannon C."/>
            <person name="Castanera R."/>
            <person name="Culley D."/>
            <person name="Daum C."/>
            <person name="Ezra D."/>
            <person name="Gonzalez J."/>
            <person name="Henrissat B."/>
            <person name="Kuo A."/>
            <person name="Liang C."/>
            <person name="Lipzen A."/>
            <person name="Lutzoni F."/>
            <person name="Magnuson J."/>
            <person name="Mondo S."/>
            <person name="Nolan M."/>
            <person name="Ohm R."/>
            <person name="Pangilinan J."/>
            <person name="Park H.-J."/>
            <person name="Ramirez L."/>
            <person name="Alfaro M."/>
            <person name="Sun H."/>
            <person name="Tritt A."/>
            <person name="Yoshinaga Y."/>
            <person name="Zwiers L.-H."/>
            <person name="Turgeon B."/>
            <person name="Goodwin S."/>
            <person name="Spatafora J."/>
            <person name="Crous P."/>
            <person name="Grigoriev I."/>
        </authorList>
    </citation>
    <scope>NUCLEOTIDE SEQUENCE</scope>
    <source>
        <strain evidence="2">CBS 121167</strain>
    </source>
</reference>
<sequence>ARRTFFTDALPTVLIPPTMFLMCFVGLWSYKILMTIVFQEKLIYLPYLPPFARSEKIDEYAKECKPVEWEEKRIRSLDGTRISLCVGRIPQGTPHGDDVNQNRRHVVLVYFQGNGASLPPRLPALSGVLRTLARGAGADAPEYTIVALSYRGFWTSKGKASEKGIQLDARAALAWVEETYHNHPDTRMILWGQSLGAGVAANLAAHHLELAQQSILSKTNRAISGVILETPFISIKEMLLSLYPQKWLPYRYLWPFLRNHWDNDAALKSIATKDGGKRFPIMIMQAAEDEVVPMGQADHLQHLCQELQLDVRRRDVPGALHMDTTTKQSGRDAIVGFVKEVEEKR</sequence>
<name>A0A6A6B938_9PEZI</name>
<protein>
    <recommendedName>
        <fullName evidence="4">AB hydrolase-1 domain-containing protein</fullName>
    </recommendedName>
</protein>
<dbReference type="Gene3D" id="3.40.50.1820">
    <property type="entry name" value="alpha/beta hydrolase"/>
    <property type="match status" value="1"/>
</dbReference>
<feature type="non-terminal residue" evidence="2">
    <location>
        <position position="345"/>
    </location>
</feature>
<dbReference type="GO" id="GO:0016020">
    <property type="term" value="C:membrane"/>
    <property type="evidence" value="ECO:0007669"/>
    <property type="project" value="TreeGrafter"/>
</dbReference>
<dbReference type="RefSeq" id="XP_033395538.1">
    <property type="nucleotide sequence ID" value="XM_033536164.1"/>
</dbReference>
<dbReference type="AlphaFoldDB" id="A0A6A6B938"/>
<dbReference type="SUPFAM" id="SSF53474">
    <property type="entry name" value="alpha/beta-Hydrolases"/>
    <property type="match status" value="1"/>
</dbReference>
<keyword evidence="1" id="KW-1133">Transmembrane helix</keyword>
<dbReference type="InterPro" id="IPR029058">
    <property type="entry name" value="AB_hydrolase_fold"/>
</dbReference>
<dbReference type="GeneID" id="54293660"/>
<dbReference type="EMBL" id="ML995491">
    <property type="protein sequence ID" value="KAF2139825.1"/>
    <property type="molecule type" value="Genomic_DNA"/>
</dbReference>
<accession>A0A6A6B938</accession>
<organism evidence="2 3">
    <name type="scientific">Aplosporella prunicola CBS 121167</name>
    <dbReference type="NCBI Taxonomy" id="1176127"/>
    <lineage>
        <taxon>Eukaryota</taxon>
        <taxon>Fungi</taxon>
        <taxon>Dikarya</taxon>
        <taxon>Ascomycota</taxon>
        <taxon>Pezizomycotina</taxon>
        <taxon>Dothideomycetes</taxon>
        <taxon>Dothideomycetes incertae sedis</taxon>
        <taxon>Botryosphaeriales</taxon>
        <taxon>Aplosporellaceae</taxon>
        <taxon>Aplosporella</taxon>
    </lineage>
</organism>
<dbReference type="PANTHER" id="PTHR12277:SF64">
    <property type="entry name" value="SUPERFAMILY HYDROLASE, PUTATIVE (AFU_ORTHOLOGUE AFUA_3G01760)-RELATED"/>
    <property type="match status" value="1"/>
</dbReference>
<keyword evidence="3" id="KW-1185">Reference proteome</keyword>
<keyword evidence="1" id="KW-0472">Membrane</keyword>
<dbReference type="Proteomes" id="UP000799438">
    <property type="component" value="Unassembled WGS sequence"/>
</dbReference>
<dbReference type="GO" id="GO:0008474">
    <property type="term" value="F:palmitoyl-(protein) hydrolase activity"/>
    <property type="evidence" value="ECO:0007669"/>
    <property type="project" value="TreeGrafter"/>
</dbReference>
<feature type="non-terminal residue" evidence="2">
    <location>
        <position position="1"/>
    </location>
</feature>
<evidence type="ECO:0008006" key="4">
    <source>
        <dbReference type="Google" id="ProtNLM"/>
    </source>
</evidence>
<evidence type="ECO:0000313" key="3">
    <source>
        <dbReference type="Proteomes" id="UP000799438"/>
    </source>
</evidence>
<evidence type="ECO:0000256" key="1">
    <source>
        <dbReference type="SAM" id="Phobius"/>
    </source>
</evidence>
<gene>
    <name evidence="2" type="ORF">K452DRAFT_210419</name>
</gene>